<feature type="transmembrane region" description="Helical" evidence="12">
    <location>
        <begin position="89"/>
        <end position="111"/>
    </location>
</feature>
<organism evidence="13 14">
    <name type="scientific">Cimex lectularius</name>
    <name type="common">Bed bug</name>
    <name type="synonym">Acanthia lectularia</name>
    <dbReference type="NCBI Taxonomy" id="79782"/>
    <lineage>
        <taxon>Eukaryota</taxon>
        <taxon>Metazoa</taxon>
        <taxon>Ecdysozoa</taxon>
        <taxon>Arthropoda</taxon>
        <taxon>Hexapoda</taxon>
        <taxon>Insecta</taxon>
        <taxon>Pterygota</taxon>
        <taxon>Neoptera</taxon>
        <taxon>Paraneoptera</taxon>
        <taxon>Hemiptera</taxon>
        <taxon>Heteroptera</taxon>
        <taxon>Panheteroptera</taxon>
        <taxon>Cimicomorpha</taxon>
        <taxon>Cimicidae</taxon>
        <taxon>Cimex</taxon>
    </lineage>
</organism>
<evidence type="ECO:0000256" key="4">
    <source>
        <dbReference type="ARBA" id="ARBA00022475"/>
    </source>
</evidence>
<dbReference type="PROSITE" id="PS50283">
    <property type="entry name" value="NA_SOLUT_SYMP_3"/>
    <property type="match status" value="1"/>
</dbReference>
<dbReference type="InterPro" id="IPR038377">
    <property type="entry name" value="Na/Glc_symporter_sf"/>
</dbReference>
<dbReference type="NCBIfam" id="TIGR00813">
    <property type="entry name" value="sss"/>
    <property type="match status" value="1"/>
</dbReference>
<dbReference type="GO" id="GO:0006814">
    <property type="term" value="P:sodium ion transport"/>
    <property type="evidence" value="ECO:0007669"/>
    <property type="project" value="UniProtKB-KW"/>
</dbReference>
<evidence type="ECO:0000256" key="8">
    <source>
        <dbReference type="ARBA" id="ARBA00023065"/>
    </source>
</evidence>
<feature type="transmembrane region" description="Helical" evidence="12">
    <location>
        <begin position="58"/>
        <end position="77"/>
    </location>
</feature>
<dbReference type="Gene3D" id="1.20.1730.10">
    <property type="entry name" value="Sodium/glucose cotransporter"/>
    <property type="match status" value="1"/>
</dbReference>
<evidence type="ECO:0000256" key="5">
    <source>
        <dbReference type="ARBA" id="ARBA00022692"/>
    </source>
</evidence>
<accession>A0A8I6SU58</accession>
<keyword evidence="4" id="KW-1003">Cell membrane</keyword>
<proteinExistence type="inferred from homology"/>
<dbReference type="InterPro" id="IPR051163">
    <property type="entry name" value="Sodium:Solute_Symporter_SSF"/>
</dbReference>
<evidence type="ECO:0000256" key="11">
    <source>
        <dbReference type="RuleBase" id="RU362091"/>
    </source>
</evidence>
<dbReference type="Proteomes" id="UP000494040">
    <property type="component" value="Unassembled WGS sequence"/>
</dbReference>
<feature type="transmembrane region" description="Helical" evidence="12">
    <location>
        <begin position="243"/>
        <end position="262"/>
    </location>
</feature>
<evidence type="ECO:0000256" key="3">
    <source>
        <dbReference type="ARBA" id="ARBA00022448"/>
    </source>
</evidence>
<evidence type="ECO:0000256" key="6">
    <source>
        <dbReference type="ARBA" id="ARBA00022989"/>
    </source>
</evidence>
<comment type="similarity">
    <text evidence="2 11">Belongs to the sodium:solute symporter (SSF) (TC 2.A.21) family.</text>
</comment>
<keyword evidence="6 12" id="KW-1133">Transmembrane helix</keyword>
<dbReference type="RefSeq" id="XP_024083517.1">
    <property type="nucleotide sequence ID" value="XM_024227749.1"/>
</dbReference>
<comment type="subcellular location">
    <subcellularLocation>
        <location evidence="1">Cell membrane</location>
        <topology evidence="1">Multi-pass membrane protein</topology>
    </subcellularLocation>
</comment>
<feature type="transmembrane region" description="Helical" evidence="12">
    <location>
        <begin position="132"/>
        <end position="151"/>
    </location>
</feature>
<dbReference type="GO" id="GO:0005886">
    <property type="term" value="C:plasma membrane"/>
    <property type="evidence" value="ECO:0007669"/>
    <property type="project" value="UniProtKB-SubCell"/>
</dbReference>
<feature type="transmembrane region" description="Helical" evidence="12">
    <location>
        <begin position="163"/>
        <end position="185"/>
    </location>
</feature>
<evidence type="ECO:0000256" key="2">
    <source>
        <dbReference type="ARBA" id="ARBA00006434"/>
    </source>
</evidence>
<evidence type="ECO:0000256" key="7">
    <source>
        <dbReference type="ARBA" id="ARBA00023053"/>
    </source>
</evidence>
<keyword evidence="9 12" id="KW-0472">Membrane</keyword>
<dbReference type="OrthoDB" id="6132759at2759"/>
<protein>
    <recommendedName>
        <fullName evidence="15">Sodium/solute symporter</fullName>
    </recommendedName>
</protein>
<feature type="transmembrane region" description="Helical" evidence="12">
    <location>
        <begin position="419"/>
        <end position="438"/>
    </location>
</feature>
<dbReference type="InterPro" id="IPR001734">
    <property type="entry name" value="Na/solute_symporter"/>
</dbReference>
<feature type="transmembrane region" description="Helical" evidence="12">
    <location>
        <begin position="445"/>
        <end position="462"/>
    </location>
</feature>
<dbReference type="PANTHER" id="PTHR42985">
    <property type="entry name" value="SODIUM-COUPLED MONOCARBOXYLATE TRANSPORTER"/>
    <property type="match status" value="1"/>
</dbReference>
<keyword evidence="5 12" id="KW-0812">Transmembrane</keyword>
<feature type="transmembrane region" description="Helical" evidence="12">
    <location>
        <begin position="283"/>
        <end position="308"/>
    </location>
</feature>
<evidence type="ECO:0000256" key="9">
    <source>
        <dbReference type="ARBA" id="ARBA00023136"/>
    </source>
</evidence>
<dbReference type="PANTHER" id="PTHR42985:SF21">
    <property type="entry name" value="SODIUM-DEPENDENT MULTIVITAMIN TRANSPORTER-LIKE PROTEIN"/>
    <property type="match status" value="1"/>
</dbReference>
<dbReference type="Pfam" id="PF00474">
    <property type="entry name" value="SSF"/>
    <property type="match status" value="1"/>
</dbReference>
<dbReference type="GeneID" id="106666007"/>
<sequence length="574" mass="62664">MDSMNSTSFDETLFDWAEYSVFSLMLATSSVIGLYFGCFKQQDSVSEYLLGGKRMGMVPVAVSLVSSYISGVTLLGVPTEIYTYGTQFFLANVTNAFVGGVTATLFLPVFYKLQLVSLYEYLERRFNYKIRVIASLLNALSLITFVPIVIYGPALAFNQVSGANIHIITAVLCAVCIFYTTLGGLRAVVWTDTLQGFLMLCSAIAVLVLGFNSVGGFTKVLDAAQEGGRIEFLVMDPDPTLRMSFWSVTFGLFFTWTAQLAVNPGVVQRFISVSSYRQAYRSIILMTIGVIIFAILSMTLGLVMYTAYQSCDPLTAKIISRRDQILPLFVTNVAKQVRGLPGLFIAGIVSAALSTMSTSLNTIAGTVFEDFISPFLPPKIREEYAGKIMRIIVLVTGAICVLMVMVIENMGQILEMASSFGGVTTGTSLGIFILGILFPCANTPGAFVGGLFSISLMTWIMAGNQVAAVKGLLKYPVKPMRVDGCQSFVNLTSMASVEAVEQVFWPFRISVFHYGLIGCLSVLVIGIPVSLLTPGIRPKTNPELFSPWVRRWLPEDGETCSIPLDEQHTEYKTA</sequence>
<evidence type="ECO:0000256" key="10">
    <source>
        <dbReference type="ARBA" id="ARBA00023201"/>
    </source>
</evidence>
<dbReference type="AlphaFoldDB" id="A0A8I6SU58"/>
<dbReference type="EnsemblMetazoa" id="XM_024227749.1">
    <property type="protein sequence ID" value="XP_024083517.1"/>
    <property type="gene ID" value="LOC106666007"/>
</dbReference>
<dbReference type="KEGG" id="clec:106666007"/>
<feature type="transmembrane region" description="Helical" evidence="12">
    <location>
        <begin position="511"/>
        <end position="532"/>
    </location>
</feature>
<keyword evidence="14" id="KW-1185">Reference proteome</keyword>
<feature type="transmembrane region" description="Helical" evidence="12">
    <location>
        <begin position="197"/>
        <end position="217"/>
    </location>
</feature>
<evidence type="ECO:0000313" key="13">
    <source>
        <dbReference type="EnsemblMetazoa" id="XP_024083517.1"/>
    </source>
</evidence>
<evidence type="ECO:0000256" key="12">
    <source>
        <dbReference type="SAM" id="Phobius"/>
    </source>
</evidence>
<feature type="transmembrane region" description="Helical" evidence="12">
    <location>
        <begin position="343"/>
        <end position="368"/>
    </location>
</feature>
<keyword evidence="7" id="KW-0915">Sodium</keyword>
<dbReference type="OMA" id="PKKYMEV"/>
<keyword evidence="3" id="KW-0813">Transport</keyword>
<feature type="transmembrane region" description="Helical" evidence="12">
    <location>
        <begin position="20"/>
        <end position="38"/>
    </location>
</feature>
<dbReference type="GO" id="GO:0015293">
    <property type="term" value="F:symporter activity"/>
    <property type="evidence" value="ECO:0007669"/>
    <property type="project" value="TreeGrafter"/>
</dbReference>
<evidence type="ECO:0000313" key="14">
    <source>
        <dbReference type="Proteomes" id="UP000494040"/>
    </source>
</evidence>
<evidence type="ECO:0008006" key="15">
    <source>
        <dbReference type="Google" id="ProtNLM"/>
    </source>
</evidence>
<name>A0A8I6SU58_CIMLE</name>
<feature type="transmembrane region" description="Helical" evidence="12">
    <location>
        <begin position="388"/>
        <end position="407"/>
    </location>
</feature>
<evidence type="ECO:0000256" key="1">
    <source>
        <dbReference type="ARBA" id="ARBA00004651"/>
    </source>
</evidence>
<reference evidence="13" key="1">
    <citation type="submission" date="2022-01" db="UniProtKB">
        <authorList>
            <consortium name="EnsemblMetazoa"/>
        </authorList>
    </citation>
    <scope>IDENTIFICATION</scope>
</reference>
<dbReference type="CDD" id="cd11492">
    <property type="entry name" value="SLC5sbd_NIS-SMVT"/>
    <property type="match status" value="1"/>
</dbReference>
<keyword evidence="10" id="KW-0739">Sodium transport</keyword>
<keyword evidence="8" id="KW-0406">Ion transport</keyword>